<evidence type="ECO:0000313" key="2">
    <source>
        <dbReference type="Proteomes" id="UP001497457"/>
    </source>
</evidence>
<gene>
    <name evidence="1" type="ORF">URODEC1_LOCUS113884</name>
</gene>
<dbReference type="Pfam" id="PF13516">
    <property type="entry name" value="LRR_6"/>
    <property type="match status" value="1"/>
</dbReference>
<name>A0ABC9G8W9_9POAL</name>
<dbReference type="InterPro" id="IPR001611">
    <property type="entry name" value="Leu-rich_rpt"/>
</dbReference>
<keyword evidence="2" id="KW-1185">Reference proteome</keyword>
<reference evidence="1" key="1">
    <citation type="submission" date="2024-10" db="EMBL/GenBank/DDBJ databases">
        <authorList>
            <person name="Ryan C."/>
        </authorList>
    </citation>
    <scope>NUCLEOTIDE SEQUENCE [LARGE SCALE GENOMIC DNA]</scope>
</reference>
<evidence type="ECO:0000313" key="1">
    <source>
        <dbReference type="EMBL" id="CAL5090446.1"/>
    </source>
</evidence>
<dbReference type="SMART" id="SM00367">
    <property type="entry name" value="LRR_CC"/>
    <property type="match status" value="5"/>
</dbReference>
<dbReference type="SUPFAM" id="SSF52047">
    <property type="entry name" value="RNI-like"/>
    <property type="match status" value="1"/>
</dbReference>
<dbReference type="InterPro" id="IPR032675">
    <property type="entry name" value="LRR_dom_sf"/>
</dbReference>
<proteinExistence type="predicted"/>
<accession>A0ABC9G8W9</accession>
<dbReference type="Gene3D" id="3.80.10.10">
    <property type="entry name" value="Ribonuclease Inhibitor"/>
    <property type="match status" value="2"/>
</dbReference>
<dbReference type="InterPro" id="IPR006553">
    <property type="entry name" value="Leu-rich_rpt_Cys-con_subtyp"/>
</dbReference>
<dbReference type="PANTHER" id="PTHR38926:SF74">
    <property type="entry name" value="OS08G0193600 PROTEIN"/>
    <property type="match status" value="1"/>
</dbReference>
<protein>
    <submittedName>
        <fullName evidence="1">Uncharacterized protein</fullName>
    </submittedName>
</protein>
<dbReference type="PANTHER" id="PTHR38926">
    <property type="entry name" value="F-BOX DOMAIN CONTAINING PROTEIN, EXPRESSED"/>
    <property type="match status" value="1"/>
</dbReference>
<sequence>MPFLNVDSIVSKSNSSVCPGRQCEAFTAERTTLSVTDGFLRFLGNQAPALKILILIFCYEISDEGFLQAIQMFPRLEELELSDCWNVGHKGLFQVAKACPRLKHLRYSHQSYIYCMCCPKPGGDDREAMAIATMHGICSLQLVHNNLITNQGLVAILDNCPRIESLEIRKCCNIIIDDALRAKCARIKSLKLVPYDPTREYYEDDFEPLPISECSTCRDYFKKNNRERYQESWVTTDINVEEHMVTATVHELRSLELYHNDLTRQGLVAILEKLPYLEYFDICNCRNIIKNNIATMRNLLGNKYPRSWLVKIKTKKLTIKLLSSEYDSRYKYSHFIPRKKIKKYHSNEASKRLKGNFSSKEFYREELQPRMPTLECSTCLMIEYFAKRYDWLDLDDLSDYYDPSYGLGNHDEIDFQVDDRMVGKRLRRYLKTGMEVI</sequence>
<dbReference type="EMBL" id="OZ075118">
    <property type="protein sequence ID" value="CAL5090446.1"/>
    <property type="molecule type" value="Genomic_DNA"/>
</dbReference>
<dbReference type="AlphaFoldDB" id="A0ABC9G8W9"/>
<dbReference type="Proteomes" id="UP001497457">
    <property type="component" value="Chromosome 8b"/>
</dbReference>
<organism evidence="1 2">
    <name type="scientific">Urochloa decumbens</name>
    <dbReference type="NCBI Taxonomy" id="240449"/>
    <lineage>
        <taxon>Eukaryota</taxon>
        <taxon>Viridiplantae</taxon>
        <taxon>Streptophyta</taxon>
        <taxon>Embryophyta</taxon>
        <taxon>Tracheophyta</taxon>
        <taxon>Spermatophyta</taxon>
        <taxon>Magnoliopsida</taxon>
        <taxon>Liliopsida</taxon>
        <taxon>Poales</taxon>
        <taxon>Poaceae</taxon>
        <taxon>PACMAD clade</taxon>
        <taxon>Panicoideae</taxon>
        <taxon>Panicodae</taxon>
        <taxon>Paniceae</taxon>
        <taxon>Melinidinae</taxon>
        <taxon>Urochloa</taxon>
    </lineage>
</organism>